<evidence type="ECO:0000256" key="1">
    <source>
        <dbReference type="SAM" id="MobiDB-lite"/>
    </source>
</evidence>
<dbReference type="AlphaFoldDB" id="A0A433QFJ4"/>
<evidence type="ECO:0000313" key="3">
    <source>
        <dbReference type="Proteomes" id="UP000274822"/>
    </source>
</evidence>
<sequence length="406" mass="41420">MADAVGSGGAGSEIWETGDEEEDDEEDFVGATECETGGDATGEESDRRGIGNGGGALVMSSAGFVLSKGEELEGGLGGRVVVGTRTVEAVETVEEEAVEEEVEVEGTSLGEAEGKKASASLSRLLLLDSPLKWLSASRATDAFLCLNIAAVETSAFVASPFVASPIVASPSFSSVSPKCSAGGLLQRVPVPAPAPAPAPAPTSISTPVRARRWLNWQVLCAAATPVHQHRGRRRGPRLEEPPLLLSRRSRRHCRDGHALLHGHRRPVLRGRRDLERRHFCACNKGSVSGARGLPAAEESALGDGDLRGAAVPIGATAAVGGVGHAAGDEGGVRGGSGIGGWAGVAGVAGVACVAGGYLLAVLVGEKGTSPLLGPVDALADSAFGHGDVDLTRILHEEEHAAVGEED</sequence>
<feature type="region of interest" description="Disordered" evidence="1">
    <location>
        <begin position="1"/>
        <end position="52"/>
    </location>
</feature>
<accession>A0A433QFJ4</accession>
<comment type="caution">
    <text evidence="2">The sequence shown here is derived from an EMBL/GenBank/DDBJ whole genome shotgun (WGS) entry which is preliminary data.</text>
</comment>
<dbReference type="EMBL" id="RBNJ01006514">
    <property type="protein sequence ID" value="RUS28524.1"/>
    <property type="molecule type" value="Genomic_DNA"/>
</dbReference>
<proteinExistence type="predicted"/>
<dbReference type="Proteomes" id="UP000274822">
    <property type="component" value="Unassembled WGS sequence"/>
</dbReference>
<feature type="compositionally biased region" description="Gly residues" evidence="1">
    <location>
        <begin position="1"/>
        <end position="11"/>
    </location>
</feature>
<reference evidence="2 3" key="1">
    <citation type="journal article" date="2018" name="New Phytol.">
        <title>Phylogenomics of Endogonaceae and evolution of mycorrhizas within Mucoromycota.</title>
        <authorList>
            <person name="Chang Y."/>
            <person name="Desiro A."/>
            <person name="Na H."/>
            <person name="Sandor L."/>
            <person name="Lipzen A."/>
            <person name="Clum A."/>
            <person name="Barry K."/>
            <person name="Grigoriev I.V."/>
            <person name="Martin F.M."/>
            <person name="Stajich J.E."/>
            <person name="Smith M.E."/>
            <person name="Bonito G."/>
            <person name="Spatafora J.W."/>
        </authorList>
    </citation>
    <scope>NUCLEOTIDE SEQUENCE [LARGE SCALE GENOMIC DNA]</scope>
    <source>
        <strain evidence="2 3">AD002</strain>
    </source>
</reference>
<protein>
    <submittedName>
        <fullName evidence="2">Uncharacterized protein</fullName>
    </submittedName>
</protein>
<organism evidence="2 3">
    <name type="scientific">Jimgerdemannia flammicorona</name>
    <dbReference type="NCBI Taxonomy" id="994334"/>
    <lineage>
        <taxon>Eukaryota</taxon>
        <taxon>Fungi</taxon>
        <taxon>Fungi incertae sedis</taxon>
        <taxon>Mucoromycota</taxon>
        <taxon>Mucoromycotina</taxon>
        <taxon>Endogonomycetes</taxon>
        <taxon>Endogonales</taxon>
        <taxon>Endogonaceae</taxon>
        <taxon>Jimgerdemannia</taxon>
    </lineage>
</organism>
<keyword evidence="3" id="KW-1185">Reference proteome</keyword>
<evidence type="ECO:0000313" key="2">
    <source>
        <dbReference type="EMBL" id="RUS28524.1"/>
    </source>
</evidence>
<name>A0A433QFJ4_9FUNG</name>
<feature type="compositionally biased region" description="Acidic residues" evidence="1">
    <location>
        <begin position="16"/>
        <end position="28"/>
    </location>
</feature>
<gene>
    <name evidence="2" type="ORF">BC938DRAFT_481786</name>
</gene>